<dbReference type="InterPro" id="IPR028939">
    <property type="entry name" value="P5C_Rdtase_cat_N"/>
</dbReference>
<dbReference type="Gene3D" id="3.40.50.720">
    <property type="entry name" value="NAD(P)-binding Rossmann-like Domain"/>
    <property type="match status" value="1"/>
</dbReference>
<dbReference type="SUPFAM" id="SSF51735">
    <property type="entry name" value="NAD(P)-binding Rossmann-fold domains"/>
    <property type="match status" value="1"/>
</dbReference>
<dbReference type="Pfam" id="PF03807">
    <property type="entry name" value="F420_oxidored"/>
    <property type="match status" value="1"/>
</dbReference>
<dbReference type="OrthoDB" id="3194817at2"/>
<sequence length="206" mass="21018">MRIGILGTGNVGKAVGHAAAAAGHDVVFGSRTPEAPHEGIELPVVGVREAAAHGELVVNATGGNASLGLPDALGDALDDTVLLDIAIDLTPDLGLVHQDASLAEQLQRALPRAKVVKSLCTMDSVVMAHPEKTLSGPSSVFLSGDDAAAKSVVEDLLADLGWADGTRIDLGGLATARGQEHLALLFIGLATGLGHHTFNLRVVTPE</sequence>
<dbReference type="EMBL" id="JAAAHS010000040">
    <property type="protein sequence ID" value="NBE51448.1"/>
    <property type="molecule type" value="Genomic_DNA"/>
</dbReference>
<gene>
    <name evidence="3" type="ORF">GUY60_08405</name>
</gene>
<organism evidence="3 4">
    <name type="scientific">Streptomyces boluensis</name>
    <dbReference type="NCBI Taxonomy" id="1775135"/>
    <lineage>
        <taxon>Bacteria</taxon>
        <taxon>Bacillati</taxon>
        <taxon>Actinomycetota</taxon>
        <taxon>Actinomycetes</taxon>
        <taxon>Kitasatosporales</taxon>
        <taxon>Streptomycetaceae</taxon>
        <taxon>Streptomyces</taxon>
    </lineage>
</organism>
<dbReference type="GO" id="GO:0016491">
    <property type="term" value="F:oxidoreductase activity"/>
    <property type="evidence" value="ECO:0007669"/>
    <property type="project" value="UniProtKB-KW"/>
</dbReference>
<dbReference type="PANTHER" id="PTHR14239">
    <property type="entry name" value="DUDULIN-RELATED"/>
    <property type="match status" value="1"/>
</dbReference>
<protein>
    <submittedName>
        <fullName evidence="3">NAD(P)-binding domain-containing protein</fullName>
    </submittedName>
</protein>
<keyword evidence="1" id="KW-0560">Oxidoreductase</keyword>
<evidence type="ECO:0000313" key="3">
    <source>
        <dbReference type="EMBL" id="NBE51448.1"/>
    </source>
</evidence>
<keyword evidence="4" id="KW-1185">Reference proteome</keyword>
<feature type="domain" description="Pyrroline-5-carboxylate reductase catalytic N-terminal" evidence="2">
    <location>
        <begin position="2"/>
        <end position="86"/>
    </location>
</feature>
<reference evidence="3" key="1">
    <citation type="submission" date="2020-01" db="EMBL/GenBank/DDBJ databases">
        <title>Whole-genome analyses of novel actinobacteria.</title>
        <authorList>
            <person name="Sahin N."/>
        </authorList>
    </citation>
    <scope>NUCLEOTIDE SEQUENCE</scope>
    <source>
        <strain evidence="3">YC537</strain>
    </source>
</reference>
<evidence type="ECO:0000256" key="1">
    <source>
        <dbReference type="ARBA" id="ARBA00023002"/>
    </source>
</evidence>
<proteinExistence type="predicted"/>
<evidence type="ECO:0000313" key="4">
    <source>
        <dbReference type="Proteomes" id="UP000598297"/>
    </source>
</evidence>
<dbReference type="Proteomes" id="UP000598297">
    <property type="component" value="Unassembled WGS sequence"/>
</dbReference>
<evidence type="ECO:0000259" key="2">
    <source>
        <dbReference type="Pfam" id="PF03807"/>
    </source>
</evidence>
<dbReference type="RefSeq" id="WP_161695459.1">
    <property type="nucleotide sequence ID" value="NZ_JAAAHS010000040.1"/>
</dbReference>
<accession>A0A964UP77</accession>
<name>A0A964UP77_9ACTN</name>
<dbReference type="PANTHER" id="PTHR14239:SF10">
    <property type="entry name" value="REDUCTASE"/>
    <property type="match status" value="1"/>
</dbReference>
<dbReference type="AlphaFoldDB" id="A0A964UP77"/>
<dbReference type="InterPro" id="IPR051267">
    <property type="entry name" value="STEAP_metalloreductase"/>
</dbReference>
<dbReference type="InterPro" id="IPR036291">
    <property type="entry name" value="NAD(P)-bd_dom_sf"/>
</dbReference>
<comment type="caution">
    <text evidence="3">The sequence shown here is derived from an EMBL/GenBank/DDBJ whole genome shotgun (WGS) entry which is preliminary data.</text>
</comment>